<dbReference type="RefSeq" id="WP_387883454.1">
    <property type="nucleotide sequence ID" value="NZ_JBIAWJ010000001.1"/>
</dbReference>
<comment type="caution">
    <text evidence="2">The sequence shown here is derived from an EMBL/GenBank/DDBJ whole genome shotgun (WGS) entry which is preliminary data.</text>
</comment>
<feature type="signal peptide" evidence="1">
    <location>
        <begin position="1"/>
        <end position="29"/>
    </location>
</feature>
<keyword evidence="1" id="KW-0732">Signal</keyword>
<gene>
    <name evidence="2" type="ORF">ACFY1D_04020</name>
</gene>
<name>A0ABW6UB06_9ACTN</name>
<accession>A0ABW6UB06</accession>
<proteinExistence type="predicted"/>
<organism evidence="2 3">
    <name type="scientific">Streptomyces bluensis</name>
    <dbReference type="NCBI Taxonomy" id="33897"/>
    <lineage>
        <taxon>Bacteria</taxon>
        <taxon>Bacillati</taxon>
        <taxon>Actinomycetota</taxon>
        <taxon>Actinomycetes</taxon>
        <taxon>Kitasatosporales</taxon>
        <taxon>Streptomycetaceae</taxon>
        <taxon>Streptomyces</taxon>
    </lineage>
</organism>
<dbReference type="Proteomes" id="UP001602058">
    <property type="component" value="Unassembled WGS sequence"/>
</dbReference>
<evidence type="ECO:0000313" key="3">
    <source>
        <dbReference type="Proteomes" id="UP001602058"/>
    </source>
</evidence>
<feature type="chain" id="PRO_5045773451" evidence="1">
    <location>
        <begin position="30"/>
        <end position="140"/>
    </location>
</feature>
<evidence type="ECO:0000256" key="1">
    <source>
        <dbReference type="SAM" id="SignalP"/>
    </source>
</evidence>
<evidence type="ECO:0000313" key="2">
    <source>
        <dbReference type="EMBL" id="MFF4520621.1"/>
    </source>
</evidence>
<dbReference type="EMBL" id="JBIAWJ010000001">
    <property type="protein sequence ID" value="MFF4520621.1"/>
    <property type="molecule type" value="Genomic_DNA"/>
</dbReference>
<reference evidence="2 3" key="1">
    <citation type="submission" date="2024-10" db="EMBL/GenBank/DDBJ databases">
        <title>The Natural Products Discovery Center: Release of the First 8490 Sequenced Strains for Exploring Actinobacteria Biosynthetic Diversity.</title>
        <authorList>
            <person name="Kalkreuter E."/>
            <person name="Kautsar S.A."/>
            <person name="Yang D."/>
            <person name="Bader C.D."/>
            <person name="Teijaro C.N."/>
            <person name="Fluegel L."/>
            <person name="Davis C.M."/>
            <person name="Simpson J.R."/>
            <person name="Lauterbach L."/>
            <person name="Steele A.D."/>
            <person name="Gui C."/>
            <person name="Meng S."/>
            <person name="Li G."/>
            <person name="Viehrig K."/>
            <person name="Ye F."/>
            <person name="Su P."/>
            <person name="Kiefer A.F."/>
            <person name="Nichols A."/>
            <person name="Cepeda A.J."/>
            <person name="Yan W."/>
            <person name="Fan B."/>
            <person name="Jiang Y."/>
            <person name="Adhikari A."/>
            <person name="Zheng C.-J."/>
            <person name="Schuster L."/>
            <person name="Cowan T.M."/>
            <person name="Smanski M.J."/>
            <person name="Chevrette M.G."/>
            <person name="De Carvalho L.P.S."/>
            <person name="Shen B."/>
        </authorList>
    </citation>
    <scope>NUCLEOTIDE SEQUENCE [LARGE SCALE GENOMIC DNA]</scope>
    <source>
        <strain evidence="2 3">NPDC001390</strain>
    </source>
</reference>
<keyword evidence="3" id="KW-1185">Reference proteome</keyword>
<protein>
    <submittedName>
        <fullName evidence="2">Uncharacterized protein</fullName>
    </submittedName>
</protein>
<sequence>MRTGIAPVLTTTALTAGMLLGAPAASAHAAAYPVSDFDVTLGNTYTRGTITWYNRSVVVAGEHKSVDVTSCRGTTAFTLDSADNQLGMDYSDFNVCGISGTFSITVPADVVGGAAVVRVCLDDGDIGAEVTYLLCKRYGR</sequence>